<proteinExistence type="predicted"/>
<dbReference type="AlphaFoldDB" id="A0A6F8XUF8"/>
<feature type="transmembrane region" description="Helical" evidence="1">
    <location>
        <begin position="76"/>
        <end position="97"/>
    </location>
</feature>
<evidence type="ECO:0000313" key="4">
    <source>
        <dbReference type="Proteomes" id="UP000502508"/>
    </source>
</evidence>
<feature type="domain" description="DUF1206" evidence="2">
    <location>
        <begin position="210"/>
        <end position="279"/>
    </location>
</feature>
<feature type="domain" description="DUF1206" evidence="2">
    <location>
        <begin position="34"/>
        <end position="101"/>
    </location>
</feature>
<gene>
    <name evidence="3" type="ORF">Pflav_038390</name>
</gene>
<reference evidence="3 4" key="1">
    <citation type="submission" date="2020-03" db="EMBL/GenBank/DDBJ databases">
        <title>Whole genome shotgun sequence of Phytohabitans flavus NBRC 107702.</title>
        <authorList>
            <person name="Komaki H."/>
            <person name="Tamura T."/>
        </authorList>
    </citation>
    <scope>NUCLEOTIDE SEQUENCE [LARGE SCALE GENOMIC DNA]</scope>
    <source>
        <strain evidence="3 4">NBRC 107702</strain>
    </source>
</reference>
<dbReference type="KEGG" id="pfla:Pflav_038390"/>
<accession>A0A6F8XUF8</accession>
<evidence type="ECO:0000313" key="3">
    <source>
        <dbReference type="EMBL" id="BCB77429.1"/>
    </source>
</evidence>
<dbReference type="Proteomes" id="UP000502508">
    <property type="component" value="Chromosome"/>
</dbReference>
<feature type="domain" description="DUF1206" evidence="2">
    <location>
        <begin position="118"/>
        <end position="183"/>
    </location>
</feature>
<keyword evidence="4" id="KW-1185">Reference proteome</keyword>
<organism evidence="3 4">
    <name type="scientific">Phytohabitans flavus</name>
    <dbReference type="NCBI Taxonomy" id="1076124"/>
    <lineage>
        <taxon>Bacteria</taxon>
        <taxon>Bacillati</taxon>
        <taxon>Actinomycetota</taxon>
        <taxon>Actinomycetes</taxon>
        <taxon>Micromonosporales</taxon>
        <taxon>Micromonosporaceae</taxon>
    </lineage>
</organism>
<evidence type="ECO:0000259" key="2">
    <source>
        <dbReference type="Pfam" id="PF06724"/>
    </source>
</evidence>
<protein>
    <recommendedName>
        <fullName evidence="2">DUF1206 domain-containing protein</fullName>
    </recommendedName>
</protein>
<sequence>MIAALHGVREGLRNGHPGQCPGHVSLPLAVLTRAGFIGYGLVHLLFAWLILQIAFGKPTEEGDQSGALRTLAEQPLGEFLVIAVGIGLLAMTLWQVYEAVAGHRADRGAERAAERVASAGRAAVYLYFAWTALKVYQAAGSSSADKQQKLSSDLMHSAGGRWLVALAGLALAALGAGLVWYGFVKRFEKHLLTGAMGRTARTVTRRLGVVGYVAKGVAYGIAGILFASAAITYDPEKARGLDATLQALRDQAYGSVLLVLMALGIAAYAAFCVIQAKYRKVDAPDVTSAVRSKVAA</sequence>
<dbReference type="InterPro" id="IPR009597">
    <property type="entry name" value="DUF1206"/>
</dbReference>
<feature type="transmembrane region" description="Helical" evidence="1">
    <location>
        <begin position="209"/>
        <end position="233"/>
    </location>
</feature>
<feature type="transmembrane region" description="Helical" evidence="1">
    <location>
        <begin position="36"/>
        <end position="55"/>
    </location>
</feature>
<reference evidence="3 4" key="2">
    <citation type="submission" date="2020-03" db="EMBL/GenBank/DDBJ databases">
        <authorList>
            <person name="Ichikawa N."/>
            <person name="Kimura A."/>
            <person name="Kitahashi Y."/>
            <person name="Uohara A."/>
        </authorList>
    </citation>
    <scope>NUCLEOTIDE SEQUENCE [LARGE SCALE GENOMIC DNA]</scope>
    <source>
        <strain evidence="3 4">NBRC 107702</strain>
    </source>
</reference>
<name>A0A6F8XUF8_9ACTN</name>
<feature type="transmembrane region" description="Helical" evidence="1">
    <location>
        <begin position="162"/>
        <end position="183"/>
    </location>
</feature>
<dbReference type="EMBL" id="AP022870">
    <property type="protein sequence ID" value="BCB77429.1"/>
    <property type="molecule type" value="Genomic_DNA"/>
</dbReference>
<keyword evidence="1" id="KW-0472">Membrane</keyword>
<evidence type="ECO:0000256" key="1">
    <source>
        <dbReference type="SAM" id="Phobius"/>
    </source>
</evidence>
<dbReference type="RefSeq" id="WP_332107770.1">
    <property type="nucleotide sequence ID" value="NZ_AP022870.1"/>
</dbReference>
<keyword evidence="1" id="KW-0812">Transmembrane</keyword>
<feature type="transmembrane region" description="Helical" evidence="1">
    <location>
        <begin position="253"/>
        <end position="274"/>
    </location>
</feature>
<keyword evidence="1" id="KW-1133">Transmembrane helix</keyword>
<dbReference type="Pfam" id="PF06724">
    <property type="entry name" value="DUF1206"/>
    <property type="match status" value="3"/>
</dbReference>